<gene>
    <name evidence="1" type="ORF">OB960_21815</name>
</gene>
<dbReference type="SUPFAM" id="SSF54909">
    <property type="entry name" value="Dimeric alpha+beta barrel"/>
    <property type="match status" value="1"/>
</dbReference>
<dbReference type="PROSITE" id="PS51257">
    <property type="entry name" value="PROKAR_LIPOPROTEIN"/>
    <property type="match status" value="1"/>
</dbReference>
<organism evidence="1 2">
    <name type="scientific">Natronoglomus mannanivorans</name>
    <dbReference type="NCBI Taxonomy" id="2979990"/>
    <lineage>
        <taxon>Archaea</taxon>
        <taxon>Methanobacteriati</taxon>
        <taxon>Methanobacteriota</taxon>
        <taxon>Stenosarchaea group</taxon>
        <taxon>Halobacteria</taxon>
        <taxon>Halobacteriales</taxon>
        <taxon>Natrialbaceae</taxon>
        <taxon>Natronoglomus</taxon>
    </lineage>
</organism>
<protein>
    <recommendedName>
        <fullName evidence="3">Deferrochelatase/peroxidase EfeB</fullName>
    </recommendedName>
</protein>
<comment type="caution">
    <text evidence="1">The sequence shown here is derived from an EMBL/GenBank/DDBJ whole genome shotgun (WGS) entry which is preliminary data.</text>
</comment>
<dbReference type="EMBL" id="JAOPKA010000020">
    <property type="protein sequence ID" value="MCU4744022.1"/>
    <property type="molecule type" value="Genomic_DNA"/>
</dbReference>
<sequence>MLKNALAVGGVAALAACLEEDGTPNVPLGIADGGDVPDRQYAWNEYLSRDPHGNTIFPYHQLILLLNYVGDSPPTQADREAVEDAFTTLERAFQRGNGGVDPYQPDGSNTPGVLYTMGYSRNYFEMYDDPLPSTAAFRSPESVLEAVDEEPSKADSYDAALLLTSDYAQVLLSTELALFGKLDTLNGIDVEGTLDDAFEIADRRTGFIGPGVPRRELERDEIPSRSPLAMGFISGFADNQASEDAVAIESGPFAGGTTQQISKLRLDLDEWYDLEHEDRIHLMFSPEHTEDDVGEVGEFLASDSGLTREMDELMHEHAETEGVVGHTQKLAAARNDEFEPLILRRSEAVSTDEPTPGFNFTSLQRDLDAFVDVRKAMNGDHLETDVEAEHNGILDYISVEARGTYLVPPRSLIALPPTRPES</sequence>
<proteinExistence type="predicted"/>
<evidence type="ECO:0000313" key="2">
    <source>
        <dbReference type="Proteomes" id="UP001321018"/>
    </source>
</evidence>
<dbReference type="Pfam" id="PF24152">
    <property type="entry name" value="DUF7405"/>
    <property type="match status" value="1"/>
</dbReference>
<dbReference type="Proteomes" id="UP001321018">
    <property type="component" value="Unassembled WGS sequence"/>
</dbReference>
<evidence type="ECO:0000313" key="1">
    <source>
        <dbReference type="EMBL" id="MCU4744022.1"/>
    </source>
</evidence>
<dbReference type="InterPro" id="IPR055828">
    <property type="entry name" value="DUF7405"/>
</dbReference>
<dbReference type="AlphaFoldDB" id="A0AAP3E4E0"/>
<reference evidence="1" key="1">
    <citation type="submission" date="2022-09" db="EMBL/GenBank/DDBJ databases">
        <title>Enrichment on poylsaccharides allowed isolation of novel metabolic and taxonomic groups of Haloarchaea.</title>
        <authorList>
            <person name="Sorokin D.Y."/>
            <person name="Elcheninov A.G."/>
            <person name="Khizhniak T.V."/>
            <person name="Kolganova T.V."/>
            <person name="Kublanov I.V."/>
        </authorList>
    </citation>
    <scope>NUCLEOTIDE SEQUENCE</scope>
    <source>
        <strain evidence="1">AArc-xg1-1</strain>
    </source>
</reference>
<dbReference type="RefSeq" id="WP_338005831.1">
    <property type="nucleotide sequence ID" value="NZ_JAOPKA010000020.1"/>
</dbReference>
<evidence type="ECO:0008006" key="3">
    <source>
        <dbReference type="Google" id="ProtNLM"/>
    </source>
</evidence>
<dbReference type="InterPro" id="IPR011008">
    <property type="entry name" value="Dimeric_a/b-barrel"/>
</dbReference>
<name>A0AAP3E4E0_9EURY</name>
<accession>A0AAP3E4E0</accession>